<comment type="pathway">
    <text evidence="1">Antibiotic biosynthesis.</text>
</comment>
<evidence type="ECO:0000313" key="7">
    <source>
        <dbReference type="EMBL" id="BBY26353.1"/>
    </source>
</evidence>
<dbReference type="SUPFAM" id="SSF53335">
    <property type="entry name" value="S-adenosyl-L-methionine-dependent methyltransferases"/>
    <property type="match status" value="1"/>
</dbReference>
<name>A0A7I7QJ57_9MYCO</name>
<keyword evidence="3" id="KW-0808">Transferase</keyword>
<accession>A0A7I7QJ57</accession>
<dbReference type="Gene3D" id="3.40.50.150">
    <property type="entry name" value="Vaccinia Virus protein VP39"/>
    <property type="match status" value="1"/>
</dbReference>
<dbReference type="Pfam" id="PF17843">
    <property type="entry name" value="MycE_N"/>
    <property type="match status" value="1"/>
</dbReference>
<organism evidence="7 8">
    <name type="scientific">Mycolicibacterium sediminis</name>
    <dbReference type="NCBI Taxonomy" id="1286180"/>
    <lineage>
        <taxon>Bacteria</taxon>
        <taxon>Bacillati</taxon>
        <taxon>Actinomycetota</taxon>
        <taxon>Actinomycetes</taxon>
        <taxon>Mycobacteriales</taxon>
        <taxon>Mycobacteriaceae</taxon>
        <taxon>Mycolicibacterium</taxon>
    </lineage>
</organism>
<dbReference type="GO" id="GO:0017000">
    <property type="term" value="P:antibiotic biosynthetic process"/>
    <property type="evidence" value="ECO:0007669"/>
    <property type="project" value="UniProtKB-KW"/>
</dbReference>
<dbReference type="AlphaFoldDB" id="A0A7I7QJ57"/>
<dbReference type="InterPro" id="IPR040800">
    <property type="entry name" value="MycE_N"/>
</dbReference>
<keyword evidence="8" id="KW-1185">Reference proteome</keyword>
<evidence type="ECO:0000256" key="1">
    <source>
        <dbReference type="ARBA" id="ARBA00004792"/>
    </source>
</evidence>
<sequence>MSNDPTLIEQVLLAASSPDAEARVTGLGPGAVAQMLLDEVADRAALLLGPADRLVVQIDLGFAEERLGYLLTLGDGAPRAEIGWDDEAPATVRQDLVDLLRELFGPVGPFGATRELFARELASEEYSAPIAAAVRQIVAAVSQRPRDVTELAVRFGSDKWGGRWYTPHYQRYFEPYREQPVKILELGIGGYDSPDAGGESLRMWKHYFRRGLVYGMDIFPKNGVAETRVHVIRGDQGDEGFLDSMASELGPFDIVIDDGSHISHHIIPSFNALFPHVKPGGLYVIEDLASAYWPGWGGDPDPSAQYRTMDMVKNLLDDLHHNEQIRNGNDERSTTELTVTGVHVHHNLAIIEKGRNTEQGAPEWLRGIDHASAYTEA</sequence>
<reference evidence="7 8" key="1">
    <citation type="journal article" date="2019" name="Emerg. Microbes Infect.">
        <title>Comprehensive subspecies identification of 175 nontuberculous mycobacteria species based on 7547 genomic profiles.</title>
        <authorList>
            <person name="Matsumoto Y."/>
            <person name="Kinjo T."/>
            <person name="Motooka D."/>
            <person name="Nabeya D."/>
            <person name="Jung N."/>
            <person name="Uechi K."/>
            <person name="Horii T."/>
            <person name="Iida T."/>
            <person name="Fujita J."/>
            <person name="Nakamura S."/>
        </authorList>
    </citation>
    <scope>NUCLEOTIDE SEQUENCE [LARGE SCALE GENOMIC DNA]</scope>
    <source>
        <strain evidence="7 8">JCM 17899</strain>
    </source>
</reference>
<dbReference type="Gene3D" id="3.30.1050.30">
    <property type="match status" value="1"/>
</dbReference>
<evidence type="ECO:0000259" key="6">
    <source>
        <dbReference type="Pfam" id="PF17843"/>
    </source>
</evidence>
<dbReference type="InterPro" id="IPR029063">
    <property type="entry name" value="SAM-dependent_MTases_sf"/>
</dbReference>
<dbReference type="GO" id="GO:0008168">
    <property type="term" value="F:methyltransferase activity"/>
    <property type="evidence" value="ECO:0007669"/>
    <property type="project" value="UniProtKB-KW"/>
</dbReference>
<dbReference type="KEGG" id="msei:MSEDJ_04490"/>
<dbReference type="EMBL" id="AP022588">
    <property type="protein sequence ID" value="BBY26353.1"/>
    <property type="molecule type" value="Genomic_DNA"/>
</dbReference>
<dbReference type="Proteomes" id="UP000467193">
    <property type="component" value="Chromosome"/>
</dbReference>
<keyword evidence="2" id="KW-0489">Methyltransferase</keyword>
<gene>
    <name evidence="7" type="ORF">MSEDJ_04490</name>
</gene>
<keyword evidence="5" id="KW-0045">Antibiotic biosynthesis</keyword>
<dbReference type="RefSeq" id="WP_163795417.1">
    <property type="nucleotide sequence ID" value="NZ_AP022588.1"/>
</dbReference>
<evidence type="ECO:0000256" key="3">
    <source>
        <dbReference type="ARBA" id="ARBA00022679"/>
    </source>
</evidence>
<feature type="domain" description="Methyltransferase MycE N-terminal" evidence="6">
    <location>
        <begin position="8"/>
        <end position="108"/>
    </location>
</feature>
<proteinExistence type="predicted"/>
<evidence type="ECO:0000256" key="2">
    <source>
        <dbReference type="ARBA" id="ARBA00022603"/>
    </source>
</evidence>
<evidence type="ECO:0000256" key="5">
    <source>
        <dbReference type="ARBA" id="ARBA00023194"/>
    </source>
</evidence>
<protein>
    <recommendedName>
        <fullName evidence="6">Methyltransferase MycE N-terminal domain-containing protein</fullName>
    </recommendedName>
</protein>
<keyword evidence="4" id="KW-0949">S-adenosyl-L-methionine</keyword>
<evidence type="ECO:0000313" key="8">
    <source>
        <dbReference type="Proteomes" id="UP000467193"/>
    </source>
</evidence>
<dbReference type="GO" id="GO:0032259">
    <property type="term" value="P:methylation"/>
    <property type="evidence" value="ECO:0007669"/>
    <property type="project" value="UniProtKB-KW"/>
</dbReference>
<evidence type="ECO:0000256" key="4">
    <source>
        <dbReference type="ARBA" id="ARBA00022691"/>
    </source>
</evidence>